<reference evidence="5 7" key="3">
    <citation type="submission" date="2016-12" db="EMBL/GenBank/DDBJ databases">
        <title>The new phylogeny of genus Mycobacterium.</title>
        <authorList>
            <person name="Tortoli E."/>
            <person name="Trovato A."/>
            <person name="Cirillo D.M."/>
        </authorList>
    </citation>
    <scope>NUCLEOTIDE SEQUENCE [LARGE SCALE GENOMIC DNA]</scope>
    <source>
        <strain evidence="5 7">DSM 44942</strain>
    </source>
</reference>
<evidence type="ECO:0000259" key="3">
    <source>
        <dbReference type="Pfam" id="PF17886"/>
    </source>
</evidence>
<dbReference type="EMBL" id="LASW01000059">
    <property type="protein sequence ID" value="KKB98720.1"/>
    <property type="molecule type" value="Genomic_DNA"/>
</dbReference>
<dbReference type="CDD" id="cd02035">
    <property type="entry name" value="ArsA"/>
    <property type="match status" value="1"/>
</dbReference>
<dbReference type="InterPro" id="IPR025723">
    <property type="entry name" value="ArsA/GET3_ATPase-like"/>
</dbReference>
<evidence type="ECO:0000313" key="7">
    <source>
        <dbReference type="Proteomes" id="UP000192327"/>
    </source>
</evidence>
<dbReference type="SUPFAM" id="SSF52540">
    <property type="entry name" value="P-loop containing nucleoside triphosphate hydrolases"/>
    <property type="match status" value="1"/>
</dbReference>
<dbReference type="Proteomes" id="UP000192327">
    <property type="component" value="Unassembled WGS sequence"/>
</dbReference>
<evidence type="ECO:0000259" key="2">
    <source>
        <dbReference type="Pfam" id="PF02374"/>
    </source>
</evidence>
<proteinExistence type="inferred from homology"/>
<evidence type="ECO:0000313" key="6">
    <source>
        <dbReference type="Proteomes" id="UP000034416"/>
    </source>
</evidence>
<dbReference type="Gene3D" id="2.60.40.790">
    <property type="match status" value="1"/>
</dbReference>
<dbReference type="PANTHER" id="PTHR10803">
    <property type="entry name" value="ARSENICAL PUMP-DRIVING ATPASE ARSENITE-TRANSLOCATING ATPASE"/>
    <property type="match status" value="1"/>
</dbReference>
<dbReference type="GO" id="GO:0005524">
    <property type="term" value="F:ATP binding"/>
    <property type="evidence" value="ECO:0007669"/>
    <property type="project" value="InterPro"/>
</dbReference>
<name>A0A0F5MVE7_9MYCO</name>
<protein>
    <submittedName>
        <fullName evidence="4">Membrane protein</fullName>
    </submittedName>
</protein>
<dbReference type="InterPro" id="IPR040612">
    <property type="entry name" value="ArsA_HSP20-like"/>
</dbReference>
<dbReference type="PATRIC" id="fig|342002.3.peg.2560"/>
<comment type="caution">
    <text evidence="4">The sequence shown here is derived from an EMBL/GenBank/DDBJ whole genome shotgun (WGS) entry which is preliminary data.</text>
</comment>
<sequence length="431" mass="45708">MRPPEPASATALPVAAISLFVGKGGVGKSTCAAATAVAQASAGDRVLLISTDQAHSVGDVLGLQVAPSAGRDPLRVVLDDESAGGSLDVLALDTVALLERHWIDVVEVLAGRFPESDLGSVAPEELSALPGVQEVLGLHEVGELADSGLWDRVLVDCASTADAMRMLTLPATVALYVERSWPRHRRLSGAEDPRSSALVELVERIAFTAERLAERLTDETSVAAHLVLTAERVVAAEAVRTLGALSLTGVRVAELIVNQILLQDDSYVYTNLPAHPAFDWYAERIGEQRSVLEQIDHAIGDVAMVLVPHLAGEPIGPKALADLLANSRRRDGTAPPAPVRPVVDRESGSGLGAIYRLRLELAQVDSGALSLGRSGDDLIIGAGGTRRRVRLASVLRRCTVVDATLRGSELTVRFQPDPQLWPASGDEEVRR</sequence>
<gene>
    <name evidence="5" type="ORF">BST15_14950</name>
    <name evidence="4" type="ORF">WR43_13145</name>
</gene>
<dbReference type="STRING" id="342002.BST15_14950"/>
<dbReference type="PANTHER" id="PTHR10803:SF3">
    <property type="entry name" value="ATPASE GET3"/>
    <property type="match status" value="1"/>
</dbReference>
<evidence type="ECO:0000313" key="4">
    <source>
        <dbReference type="EMBL" id="KKB98720.1"/>
    </source>
</evidence>
<keyword evidence="7" id="KW-1185">Reference proteome</keyword>
<comment type="similarity">
    <text evidence="1">Belongs to the arsA ATPase family.</text>
</comment>
<dbReference type="InterPro" id="IPR027417">
    <property type="entry name" value="P-loop_NTPase"/>
</dbReference>
<organism evidence="4 6">
    <name type="scientific">Mycolicibacter arupensis</name>
    <dbReference type="NCBI Taxonomy" id="342002"/>
    <lineage>
        <taxon>Bacteria</taxon>
        <taxon>Bacillati</taxon>
        <taxon>Actinomycetota</taxon>
        <taxon>Actinomycetes</taxon>
        <taxon>Mycobacteriales</taxon>
        <taxon>Mycobacteriaceae</taxon>
        <taxon>Mycolicibacter</taxon>
    </lineage>
</organism>
<dbReference type="Proteomes" id="UP000034416">
    <property type="component" value="Unassembled WGS sequence"/>
</dbReference>
<reference evidence="6" key="1">
    <citation type="submission" date="2015-04" db="EMBL/GenBank/DDBJ databases">
        <title>Genome sequence of Mycobacterium arupense GUC1.</title>
        <authorList>
            <person name="Greninger A.L."/>
            <person name="Cunningham G."/>
            <person name="Chiu C.Y."/>
            <person name="Miller S."/>
        </authorList>
    </citation>
    <scope>NUCLEOTIDE SEQUENCE [LARGE SCALE GENOMIC DNA]</scope>
    <source>
        <strain evidence="6">GUC1</strain>
    </source>
</reference>
<dbReference type="AlphaFoldDB" id="A0A0F5MVE7"/>
<dbReference type="Pfam" id="PF02374">
    <property type="entry name" value="ArsA_ATPase"/>
    <property type="match status" value="1"/>
</dbReference>
<evidence type="ECO:0000256" key="1">
    <source>
        <dbReference type="ARBA" id="ARBA00011040"/>
    </source>
</evidence>
<dbReference type="Gene3D" id="3.40.50.300">
    <property type="entry name" value="P-loop containing nucleotide triphosphate hydrolases"/>
    <property type="match status" value="1"/>
</dbReference>
<feature type="domain" description="ArsA HSP20-like" evidence="3">
    <location>
        <begin position="354"/>
        <end position="414"/>
    </location>
</feature>
<dbReference type="Pfam" id="PF17886">
    <property type="entry name" value="ArsA_HSP20"/>
    <property type="match status" value="1"/>
</dbReference>
<dbReference type="OrthoDB" id="9780677at2"/>
<dbReference type="GO" id="GO:0016887">
    <property type="term" value="F:ATP hydrolysis activity"/>
    <property type="evidence" value="ECO:0007669"/>
    <property type="project" value="InterPro"/>
</dbReference>
<reference evidence="4" key="2">
    <citation type="submission" date="2015-04" db="EMBL/GenBank/DDBJ databases">
        <title>Genome sequence of Mycobacterium arupense strain GUC1.</title>
        <authorList>
            <person name="Greninger A.L."/>
            <person name="Cunningham G."/>
            <person name="Chiu C.Y."/>
            <person name="Miller S."/>
        </authorList>
    </citation>
    <scope>NUCLEOTIDE SEQUENCE</scope>
    <source>
        <strain evidence="4">GUC1</strain>
    </source>
</reference>
<feature type="domain" description="ArsA/GET3 Anion-transporting ATPase-like" evidence="2">
    <location>
        <begin position="19"/>
        <end position="323"/>
    </location>
</feature>
<evidence type="ECO:0000313" key="5">
    <source>
        <dbReference type="EMBL" id="OQZ95112.1"/>
    </source>
</evidence>
<dbReference type="InterPro" id="IPR016300">
    <property type="entry name" value="ATPase_ArsA/GET3"/>
</dbReference>
<dbReference type="InterPro" id="IPR008978">
    <property type="entry name" value="HSP20-like_chaperone"/>
</dbReference>
<accession>A0A0F5MVE7</accession>
<dbReference type="EMBL" id="MVHH01000034">
    <property type="protein sequence ID" value="OQZ95112.1"/>
    <property type="molecule type" value="Genomic_DNA"/>
</dbReference>